<evidence type="ECO:0000256" key="4">
    <source>
        <dbReference type="ARBA" id="ARBA00023128"/>
    </source>
</evidence>
<evidence type="ECO:0000256" key="2">
    <source>
        <dbReference type="ARBA" id="ARBA00022884"/>
    </source>
</evidence>
<dbReference type="VEuPathDB" id="FungiDB:SPPG_03459"/>
<dbReference type="InParanoid" id="A0A0L0HJM4"/>
<proteinExistence type="inferred from homology"/>
<protein>
    <recommendedName>
        <fullName evidence="7">Large ribosomal subunit protein mL44</fullName>
    </recommendedName>
</protein>
<dbReference type="PANTHER" id="PTHR11207:SF32">
    <property type="entry name" value="LARGE RIBOSOMAL SUBUNIT PROTEIN ML44"/>
    <property type="match status" value="1"/>
</dbReference>
<dbReference type="GO" id="GO:0005739">
    <property type="term" value="C:mitochondrion"/>
    <property type="evidence" value="ECO:0007669"/>
    <property type="project" value="TreeGrafter"/>
</dbReference>
<keyword evidence="3" id="KW-0689">Ribosomal protein</keyword>
<keyword evidence="12" id="KW-1185">Reference proteome</keyword>
<dbReference type="OrthoDB" id="67027at2759"/>
<feature type="domain" description="RNase III" evidence="10">
    <location>
        <begin position="44"/>
        <end position="172"/>
    </location>
</feature>
<dbReference type="PROSITE" id="PS50137">
    <property type="entry name" value="DS_RBD"/>
    <property type="match status" value="1"/>
</dbReference>
<dbReference type="Proteomes" id="UP000053201">
    <property type="component" value="Unassembled WGS sequence"/>
</dbReference>
<dbReference type="SUPFAM" id="SSF69065">
    <property type="entry name" value="RNase III domain-like"/>
    <property type="match status" value="1"/>
</dbReference>
<comment type="similarity">
    <text evidence="6">Belongs to the ribonuclease III family. Mitochondrion-specific ribosomal protein mL44 subfamily.</text>
</comment>
<evidence type="ECO:0000256" key="1">
    <source>
        <dbReference type="ARBA" id="ARBA00004173"/>
    </source>
</evidence>
<dbReference type="eggNOG" id="KOG3769">
    <property type="taxonomic scope" value="Eukaryota"/>
</dbReference>
<dbReference type="InterPro" id="IPR036389">
    <property type="entry name" value="RNase_III_sf"/>
</dbReference>
<dbReference type="PROSITE" id="PS50142">
    <property type="entry name" value="RNASE_3_2"/>
    <property type="match status" value="1"/>
</dbReference>
<dbReference type="SMART" id="SM00358">
    <property type="entry name" value="DSRM"/>
    <property type="match status" value="1"/>
</dbReference>
<dbReference type="GeneID" id="27686971"/>
<dbReference type="GO" id="GO:0003735">
    <property type="term" value="F:structural constituent of ribosome"/>
    <property type="evidence" value="ECO:0007669"/>
    <property type="project" value="TreeGrafter"/>
</dbReference>
<dbReference type="SUPFAM" id="SSF54768">
    <property type="entry name" value="dsRNA-binding domain-like"/>
    <property type="match status" value="1"/>
</dbReference>
<dbReference type="Gene3D" id="1.10.1520.10">
    <property type="entry name" value="Ribonuclease III domain"/>
    <property type="match status" value="1"/>
</dbReference>
<evidence type="ECO:0000256" key="6">
    <source>
        <dbReference type="ARBA" id="ARBA00024034"/>
    </source>
</evidence>
<keyword evidence="5" id="KW-0687">Ribonucleoprotein</keyword>
<dbReference type="SMART" id="SM00535">
    <property type="entry name" value="RIBOc"/>
    <property type="match status" value="1"/>
</dbReference>
<sequence>MRTLLLGSRTRVVRAWCQQAPCTTLQSRPISYTSTPSPQDLAKLSAFSARTGFQFSDNKLLNEALTHKSFPSGPKSAFSRLQYLGGKVLGLYVTEHVYMKFPELPAESVESVVKAYIGDKALASLGKHFGIPTVMRWKGNSEETSQISANGEALVAGKVLQALIGALYQDKGAKITRQFVHAHFLSRSVDIESHLKLLNPKRLLVQITKAKGQVRPVSRLVKESGRQSSSPVFIVGIYSGVEKIGEGHGSSLEMAETRAVRDALQKHYLQEVKDIKLPSDLDEDSITFFDKDATNA</sequence>
<evidence type="ECO:0000313" key="12">
    <source>
        <dbReference type="Proteomes" id="UP000053201"/>
    </source>
</evidence>
<dbReference type="PANTHER" id="PTHR11207">
    <property type="entry name" value="RIBONUCLEASE III"/>
    <property type="match status" value="1"/>
</dbReference>
<dbReference type="STRING" id="645134.A0A0L0HJM4"/>
<dbReference type="OMA" id="RHIKRWV"/>
<dbReference type="Pfam" id="PF14622">
    <property type="entry name" value="Ribonucleas_3_3"/>
    <property type="match status" value="1"/>
</dbReference>
<evidence type="ECO:0000256" key="5">
    <source>
        <dbReference type="ARBA" id="ARBA00023274"/>
    </source>
</evidence>
<dbReference type="RefSeq" id="XP_016609700.1">
    <property type="nucleotide sequence ID" value="XM_016751720.1"/>
</dbReference>
<accession>A0A0L0HJM4</accession>
<keyword evidence="4" id="KW-0496">Mitochondrion</keyword>
<dbReference type="Pfam" id="PF22892">
    <property type="entry name" value="DSRM_MRPL44"/>
    <property type="match status" value="1"/>
</dbReference>
<dbReference type="CDD" id="cd00593">
    <property type="entry name" value="RIBOc"/>
    <property type="match status" value="1"/>
</dbReference>
<evidence type="ECO:0000313" key="11">
    <source>
        <dbReference type="EMBL" id="KND01661.1"/>
    </source>
</evidence>
<dbReference type="AlphaFoldDB" id="A0A0L0HJM4"/>
<dbReference type="FunCoup" id="A0A0L0HJM4">
    <property type="interactions" value="194"/>
</dbReference>
<dbReference type="InterPro" id="IPR000999">
    <property type="entry name" value="RNase_III_dom"/>
</dbReference>
<reference evidence="11 12" key="1">
    <citation type="submission" date="2009-08" db="EMBL/GenBank/DDBJ databases">
        <title>The Genome Sequence of Spizellomyces punctatus strain DAOM BR117.</title>
        <authorList>
            <consortium name="The Broad Institute Genome Sequencing Platform"/>
            <person name="Russ C."/>
            <person name="Cuomo C."/>
            <person name="Shea T."/>
            <person name="Young S.K."/>
            <person name="Zeng Q."/>
            <person name="Koehrsen M."/>
            <person name="Haas B."/>
            <person name="Borodovsky M."/>
            <person name="Guigo R."/>
            <person name="Alvarado L."/>
            <person name="Berlin A."/>
            <person name="Bochicchio J."/>
            <person name="Borenstein D."/>
            <person name="Chapman S."/>
            <person name="Chen Z."/>
            <person name="Engels R."/>
            <person name="Freedman E."/>
            <person name="Gellesch M."/>
            <person name="Goldberg J."/>
            <person name="Griggs A."/>
            <person name="Gujja S."/>
            <person name="Heiman D."/>
            <person name="Hepburn T."/>
            <person name="Howarth C."/>
            <person name="Jen D."/>
            <person name="Larson L."/>
            <person name="Lewis B."/>
            <person name="Mehta T."/>
            <person name="Park D."/>
            <person name="Pearson M."/>
            <person name="Roberts A."/>
            <person name="Saif S."/>
            <person name="Shenoy N."/>
            <person name="Sisk P."/>
            <person name="Stolte C."/>
            <person name="Sykes S."/>
            <person name="Thomson T."/>
            <person name="Walk T."/>
            <person name="White J."/>
            <person name="Yandava C."/>
            <person name="Burger G."/>
            <person name="Gray M.W."/>
            <person name="Holland P.W.H."/>
            <person name="King N."/>
            <person name="Lang F.B.F."/>
            <person name="Roger A.J."/>
            <person name="Ruiz-Trillo I."/>
            <person name="Lander E."/>
            <person name="Nusbaum C."/>
        </authorList>
    </citation>
    <scope>NUCLEOTIDE SEQUENCE [LARGE SCALE GENOMIC DNA]</scope>
    <source>
        <strain evidence="11 12">DAOM BR117</strain>
    </source>
</reference>
<dbReference type="GO" id="GO:0006396">
    <property type="term" value="P:RNA processing"/>
    <property type="evidence" value="ECO:0007669"/>
    <property type="project" value="InterPro"/>
</dbReference>
<feature type="domain" description="DRBM" evidence="9">
    <location>
        <begin position="199"/>
        <end position="269"/>
    </location>
</feature>
<evidence type="ECO:0000259" key="10">
    <source>
        <dbReference type="PROSITE" id="PS50142"/>
    </source>
</evidence>
<evidence type="ECO:0000256" key="3">
    <source>
        <dbReference type="ARBA" id="ARBA00022980"/>
    </source>
</evidence>
<evidence type="ECO:0000256" key="7">
    <source>
        <dbReference type="ARBA" id="ARBA00035187"/>
    </source>
</evidence>
<comment type="subcellular location">
    <subcellularLocation>
        <location evidence="1">Mitochondrion</location>
    </subcellularLocation>
</comment>
<dbReference type="Gene3D" id="3.30.160.20">
    <property type="match status" value="1"/>
</dbReference>
<dbReference type="InterPro" id="IPR014720">
    <property type="entry name" value="dsRBD_dom"/>
</dbReference>
<name>A0A0L0HJM4_SPIPD</name>
<dbReference type="InterPro" id="IPR044444">
    <property type="entry name" value="Ribosomal_mL44_DSRM_metazoa"/>
</dbReference>
<dbReference type="CDD" id="cd19873">
    <property type="entry name" value="DSRM_MRPL3_like"/>
    <property type="match status" value="1"/>
</dbReference>
<evidence type="ECO:0000259" key="9">
    <source>
        <dbReference type="PROSITE" id="PS50137"/>
    </source>
</evidence>
<keyword evidence="2 8" id="KW-0694">RNA-binding</keyword>
<organism evidence="11 12">
    <name type="scientific">Spizellomyces punctatus (strain DAOM BR117)</name>
    <dbReference type="NCBI Taxonomy" id="645134"/>
    <lineage>
        <taxon>Eukaryota</taxon>
        <taxon>Fungi</taxon>
        <taxon>Fungi incertae sedis</taxon>
        <taxon>Chytridiomycota</taxon>
        <taxon>Chytridiomycota incertae sedis</taxon>
        <taxon>Chytridiomycetes</taxon>
        <taxon>Spizellomycetales</taxon>
        <taxon>Spizellomycetaceae</taxon>
        <taxon>Spizellomyces</taxon>
    </lineage>
</organism>
<evidence type="ECO:0000256" key="8">
    <source>
        <dbReference type="PROSITE-ProRule" id="PRU00266"/>
    </source>
</evidence>
<dbReference type="InterPro" id="IPR044443">
    <property type="entry name" value="Ribosomal_mL44_DSRM_fung"/>
</dbReference>
<dbReference type="GO" id="GO:0003725">
    <property type="term" value="F:double-stranded RNA binding"/>
    <property type="evidence" value="ECO:0007669"/>
    <property type="project" value="InterPro"/>
</dbReference>
<dbReference type="GO" id="GO:0004525">
    <property type="term" value="F:ribonuclease III activity"/>
    <property type="evidence" value="ECO:0007669"/>
    <property type="project" value="InterPro"/>
</dbReference>
<gene>
    <name evidence="11" type="ORF">SPPG_03459</name>
</gene>
<dbReference type="EMBL" id="KQ257454">
    <property type="protein sequence ID" value="KND01661.1"/>
    <property type="molecule type" value="Genomic_DNA"/>
</dbReference>